<evidence type="ECO:0000313" key="1">
    <source>
        <dbReference type="EMBL" id="SEN01342.1"/>
    </source>
</evidence>
<evidence type="ECO:0000313" key="2">
    <source>
        <dbReference type="Proteomes" id="UP000198775"/>
    </source>
</evidence>
<sequence length="101" mass="11274">MPDGGDDTTGMGTAGAAEYVLGCRFRLDPTPAELRAEPAEFETKLYREADPPGEEGWLFFRDNCWRGELNDPEYIRDLTEDRWASPCCRSTSANSGPTRPI</sequence>
<protein>
    <submittedName>
        <fullName evidence="1">Uncharacterized protein</fullName>
    </submittedName>
</protein>
<gene>
    <name evidence="1" type="ORF">SAMN05216388_1001154</name>
</gene>
<name>A0A1H8D2G9_9EURY</name>
<dbReference type="NCBIfam" id="NF033910">
    <property type="entry name" value="LWR_salt"/>
    <property type="match status" value="1"/>
</dbReference>
<accession>A0A1H8D2G9</accession>
<proteinExistence type="predicted"/>
<reference evidence="2" key="1">
    <citation type="submission" date="2016-10" db="EMBL/GenBank/DDBJ databases">
        <authorList>
            <person name="Varghese N."/>
            <person name="Submissions S."/>
        </authorList>
    </citation>
    <scope>NUCLEOTIDE SEQUENCE [LARGE SCALE GENOMIC DNA]</scope>
    <source>
        <strain evidence="2">IBRC-M 10043</strain>
    </source>
</reference>
<dbReference type="EMBL" id="FOCX01000001">
    <property type="protein sequence ID" value="SEN01342.1"/>
    <property type="molecule type" value="Genomic_DNA"/>
</dbReference>
<organism evidence="1 2">
    <name type="scientific">Halorientalis persicus</name>
    <dbReference type="NCBI Taxonomy" id="1367881"/>
    <lineage>
        <taxon>Archaea</taxon>
        <taxon>Methanobacteriati</taxon>
        <taxon>Methanobacteriota</taxon>
        <taxon>Stenosarchaea group</taxon>
        <taxon>Halobacteria</taxon>
        <taxon>Halobacteriales</taxon>
        <taxon>Haloarculaceae</taxon>
        <taxon>Halorientalis</taxon>
    </lineage>
</organism>
<dbReference type="InterPro" id="IPR049798">
    <property type="entry name" value="LWR_salt"/>
</dbReference>
<dbReference type="Pfam" id="PF26423">
    <property type="entry name" value="LWR_salt"/>
    <property type="match status" value="1"/>
</dbReference>
<keyword evidence="2" id="KW-1185">Reference proteome</keyword>
<dbReference type="AlphaFoldDB" id="A0A1H8D2G9"/>
<dbReference type="Proteomes" id="UP000198775">
    <property type="component" value="Unassembled WGS sequence"/>
</dbReference>